<comment type="similarity">
    <text evidence="3">Belongs to the acetyltransferase family. RimJ subfamily.</text>
</comment>
<dbReference type="InterPro" id="IPR000182">
    <property type="entry name" value="GNAT_dom"/>
</dbReference>
<dbReference type="InterPro" id="IPR051531">
    <property type="entry name" value="N-acetyltransferase"/>
</dbReference>
<proteinExistence type="inferred from homology"/>
<evidence type="ECO:0000256" key="1">
    <source>
        <dbReference type="ARBA" id="ARBA00022679"/>
    </source>
</evidence>
<evidence type="ECO:0000313" key="5">
    <source>
        <dbReference type="EMBL" id="SLN59449.1"/>
    </source>
</evidence>
<dbReference type="GO" id="GO:0016747">
    <property type="term" value="F:acyltransferase activity, transferring groups other than amino-acyl groups"/>
    <property type="evidence" value="ECO:0007669"/>
    <property type="project" value="InterPro"/>
</dbReference>
<dbReference type="PANTHER" id="PTHR43792:SF8">
    <property type="entry name" value="[RIBOSOMAL PROTEIN US5]-ALANINE N-ACETYLTRANSFERASE"/>
    <property type="match status" value="1"/>
</dbReference>
<keyword evidence="1" id="KW-0808">Transferase</keyword>
<dbReference type="SUPFAM" id="SSF55729">
    <property type="entry name" value="Acyl-CoA N-acyltransferases (Nat)"/>
    <property type="match status" value="1"/>
</dbReference>
<dbReference type="EMBL" id="FWFZ01000014">
    <property type="protein sequence ID" value="SLN59449.1"/>
    <property type="molecule type" value="Genomic_DNA"/>
</dbReference>
<organism evidence="5 6">
    <name type="scientific">Roseisalinus antarcticus</name>
    <dbReference type="NCBI Taxonomy" id="254357"/>
    <lineage>
        <taxon>Bacteria</taxon>
        <taxon>Pseudomonadati</taxon>
        <taxon>Pseudomonadota</taxon>
        <taxon>Alphaproteobacteria</taxon>
        <taxon>Rhodobacterales</taxon>
        <taxon>Roseobacteraceae</taxon>
        <taxon>Roseisalinus</taxon>
    </lineage>
</organism>
<reference evidence="5 6" key="1">
    <citation type="submission" date="2017-03" db="EMBL/GenBank/DDBJ databases">
        <authorList>
            <person name="Afonso C.L."/>
            <person name="Miller P.J."/>
            <person name="Scott M.A."/>
            <person name="Spackman E."/>
            <person name="Goraichik I."/>
            <person name="Dimitrov K.M."/>
            <person name="Suarez D.L."/>
            <person name="Swayne D.E."/>
        </authorList>
    </citation>
    <scope>NUCLEOTIDE SEQUENCE [LARGE SCALE GENOMIC DNA]</scope>
    <source>
        <strain evidence="5 6">CECT 7023</strain>
    </source>
</reference>
<protein>
    <recommendedName>
        <fullName evidence="4">N-acetyltransferase domain-containing protein</fullName>
    </recommendedName>
</protein>
<dbReference type="PROSITE" id="PS51186">
    <property type="entry name" value="GNAT"/>
    <property type="match status" value="1"/>
</dbReference>
<sequence length="166" mass="18187">MTPELRTGRLVLRGLQPGDAPVIARLLNDLEVSRWLRVVPFPYSAGMAREFIATARPPGQHVWALTRNDTPLGVIGLEEDLGYWLGRAHWGQGLMAEAAAAVVAHWHTDSIAPALRSGHFPGNDRSRAILLRLGFRDGPVEPVQCRASGGEVALQRMVLERADDRG</sequence>
<name>A0A1Y5TA87_9RHOB</name>
<evidence type="ECO:0000259" key="4">
    <source>
        <dbReference type="PROSITE" id="PS51186"/>
    </source>
</evidence>
<evidence type="ECO:0000256" key="3">
    <source>
        <dbReference type="ARBA" id="ARBA00038502"/>
    </source>
</evidence>
<dbReference type="PANTHER" id="PTHR43792">
    <property type="entry name" value="GNAT FAMILY, PUTATIVE (AFU_ORTHOLOGUE AFUA_3G00765)-RELATED-RELATED"/>
    <property type="match status" value="1"/>
</dbReference>
<dbReference type="Pfam" id="PF13302">
    <property type="entry name" value="Acetyltransf_3"/>
    <property type="match status" value="1"/>
</dbReference>
<feature type="domain" description="N-acetyltransferase" evidence="4">
    <location>
        <begin position="10"/>
        <end position="159"/>
    </location>
</feature>
<evidence type="ECO:0000256" key="2">
    <source>
        <dbReference type="ARBA" id="ARBA00023315"/>
    </source>
</evidence>
<dbReference type="AlphaFoldDB" id="A0A1Y5TA87"/>
<gene>
    <name evidence="5" type="ORF">ROA7023_02725</name>
</gene>
<dbReference type="Proteomes" id="UP000193900">
    <property type="component" value="Unassembled WGS sequence"/>
</dbReference>
<keyword evidence="2" id="KW-0012">Acyltransferase</keyword>
<accession>A0A1Y5TA87</accession>
<evidence type="ECO:0000313" key="6">
    <source>
        <dbReference type="Proteomes" id="UP000193900"/>
    </source>
</evidence>
<dbReference type="Gene3D" id="3.40.630.30">
    <property type="match status" value="1"/>
</dbReference>
<keyword evidence="6" id="KW-1185">Reference proteome</keyword>
<dbReference type="InterPro" id="IPR016181">
    <property type="entry name" value="Acyl_CoA_acyltransferase"/>
</dbReference>